<reference evidence="1 2" key="1">
    <citation type="submission" date="2019-06" db="EMBL/GenBank/DDBJ databases">
        <title>Draft genomes of female and male turbot (Scophthalmus maximus).</title>
        <authorList>
            <person name="Xu H."/>
            <person name="Xu X.-W."/>
            <person name="Shao C."/>
            <person name="Chen S."/>
        </authorList>
    </citation>
    <scope>NUCLEOTIDE SEQUENCE [LARGE SCALE GENOMIC DNA]</scope>
    <source>
        <strain evidence="1">Ysfricsl-2016a</strain>
        <tissue evidence="1">Blood</tissue>
    </source>
</reference>
<evidence type="ECO:0000313" key="2">
    <source>
        <dbReference type="Proteomes" id="UP000438429"/>
    </source>
</evidence>
<gene>
    <name evidence="1" type="ORF">F2P81_004131</name>
</gene>
<evidence type="ECO:0000313" key="1">
    <source>
        <dbReference type="EMBL" id="KAF0042794.1"/>
    </source>
</evidence>
<dbReference type="AlphaFoldDB" id="A0A6A4THT8"/>
<dbReference type="EMBL" id="VEVO01000004">
    <property type="protein sequence ID" value="KAF0042794.1"/>
    <property type="molecule type" value="Genomic_DNA"/>
</dbReference>
<accession>A0A6A4THT8</accession>
<organism evidence="1 2">
    <name type="scientific">Scophthalmus maximus</name>
    <name type="common">Turbot</name>
    <name type="synonym">Psetta maxima</name>
    <dbReference type="NCBI Taxonomy" id="52904"/>
    <lineage>
        <taxon>Eukaryota</taxon>
        <taxon>Metazoa</taxon>
        <taxon>Chordata</taxon>
        <taxon>Craniata</taxon>
        <taxon>Vertebrata</taxon>
        <taxon>Euteleostomi</taxon>
        <taxon>Actinopterygii</taxon>
        <taxon>Neopterygii</taxon>
        <taxon>Teleostei</taxon>
        <taxon>Neoteleostei</taxon>
        <taxon>Acanthomorphata</taxon>
        <taxon>Carangaria</taxon>
        <taxon>Pleuronectiformes</taxon>
        <taxon>Pleuronectoidei</taxon>
        <taxon>Scophthalmidae</taxon>
        <taxon>Scophthalmus</taxon>
    </lineage>
</organism>
<name>A0A6A4THT8_SCOMX</name>
<comment type="caution">
    <text evidence="1">The sequence shown here is derived from an EMBL/GenBank/DDBJ whole genome shotgun (WGS) entry which is preliminary data.</text>
</comment>
<protein>
    <submittedName>
        <fullName evidence="1">Uncharacterized protein</fullName>
    </submittedName>
</protein>
<sequence length="71" mass="8160">MRRHVAMETADKGEGVPLCRRLTPTFLSYFIAERKEKKPPQMTSEVSGRESVCFPLRGGRVRNVGMQRECF</sequence>
<dbReference type="Proteomes" id="UP000438429">
    <property type="component" value="Unassembled WGS sequence"/>
</dbReference>
<proteinExistence type="predicted"/>